<accession>A0ABU1BDZ2</accession>
<proteinExistence type="predicted"/>
<reference evidence="2 3" key="1">
    <citation type="submission" date="2023-08" db="EMBL/GenBank/DDBJ databases">
        <title>Pseudoalteromonas haloplanktis LL1 genome.</title>
        <authorList>
            <person name="Wu S."/>
        </authorList>
    </citation>
    <scope>NUCLEOTIDE SEQUENCE [LARGE SCALE GENOMIC DNA]</scope>
    <source>
        <strain evidence="2 3">LL1</strain>
    </source>
</reference>
<dbReference type="EMBL" id="JAVIFY010000009">
    <property type="protein sequence ID" value="MDQ9092452.1"/>
    <property type="molecule type" value="Genomic_DNA"/>
</dbReference>
<evidence type="ECO:0000313" key="2">
    <source>
        <dbReference type="EMBL" id="MDQ9092452.1"/>
    </source>
</evidence>
<feature type="transmembrane region" description="Helical" evidence="1">
    <location>
        <begin position="84"/>
        <end position="102"/>
    </location>
</feature>
<gene>
    <name evidence="2" type="ORF">RC083_12720</name>
</gene>
<dbReference type="Proteomes" id="UP001226574">
    <property type="component" value="Unassembled WGS sequence"/>
</dbReference>
<keyword evidence="1" id="KW-0812">Transmembrane</keyword>
<keyword evidence="1" id="KW-0472">Membrane</keyword>
<evidence type="ECO:0000313" key="3">
    <source>
        <dbReference type="Proteomes" id="UP001226574"/>
    </source>
</evidence>
<keyword evidence="3" id="KW-1185">Reference proteome</keyword>
<protein>
    <submittedName>
        <fullName evidence="2">Uncharacterized protein</fullName>
    </submittedName>
</protein>
<organism evidence="2 3">
    <name type="scientific">Pseudoalteromonas haloplanktis</name>
    <name type="common">Alteromonas haloplanktis</name>
    <dbReference type="NCBI Taxonomy" id="228"/>
    <lineage>
        <taxon>Bacteria</taxon>
        <taxon>Pseudomonadati</taxon>
        <taxon>Pseudomonadota</taxon>
        <taxon>Gammaproteobacteria</taxon>
        <taxon>Alteromonadales</taxon>
        <taxon>Pseudoalteromonadaceae</taxon>
        <taxon>Pseudoalteromonas</taxon>
    </lineage>
</organism>
<comment type="caution">
    <text evidence="2">The sequence shown here is derived from an EMBL/GenBank/DDBJ whole genome shotgun (WGS) entry which is preliminary data.</text>
</comment>
<evidence type="ECO:0000256" key="1">
    <source>
        <dbReference type="SAM" id="Phobius"/>
    </source>
</evidence>
<sequence>MENYPILAFILICALFIIQNRKYNALLTHLSQAYPAQWEQLAKNTLGDTSRSAIAANLHESLKSGFFSTLDDPKINQFKRLKTINMTVCSVLAVLGLTIAYMY</sequence>
<dbReference type="RefSeq" id="WP_244389909.1">
    <property type="nucleotide sequence ID" value="NZ_JAVIFY010000009.1"/>
</dbReference>
<feature type="transmembrane region" description="Helical" evidence="1">
    <location>
        <begin position="6"/>
        <end position="23"/>
    </location>
</feature>
<keyword evidence="1" id="KW-1133">Transmembrane helix</keyword>
<name>A0ABU1BDZ2_PSEHA</name>